<dbReference type="Pfam" id="PF00498">
    <property type="entry name" value="FHA"/>
    <property type="match status" value="1"/>
</dbReference>
<evidence type="ECO:0000259" key="2">
    <source>
        <dbReference type="PROSITE" id="PS50006"/>
    </source>
</evidence>
<dbReference type="PROSITE" id="PS50006">
    <property type="entry name" value="FHA_DOMAIN"/>
    <property type="match status" value="1"/>
</dbReference>
<reference evidence="3 4" key="1">
    <citation type="submission" date="2019-06" db="EMBL/GenBank/DDBJ databases">
        <title>Sequencing the genomes of 1000 actinobacteria strains.</title>
        <authorList>
            <person name="Klenk H.-P."/>
        </authorList>
    </citation>
    <scope>NUCLEOTIDE SEQUENCE [LARGE SCALE GENOMIC DNA]</scope>
    <source>
        <strain evidence="3 4">DSM 19828</strain>
    </source>
</reference>
<feature type="domain" description="FHA" evidence="2">
    <location>
        <begin position="75"/>
        <end position="124"/>
    </location>
</feature>
<dbReference type="OrthoDB" id="9815925at2"/>
<dbReference type="Proteomes" id="UP000320806">
    <property type="component" value="Unassembled WGS sequence"/>
</dbReference>
<accession>A0A542EHD3</accession>
<dbReference type="SUPFAM" id="SSF49879">
    <property type="entry name" value="SMAD/FHA domain"/>
    <property type="match status" value="1"/>
</dbReference>
<dbReference type="Gene3D" id="2.60.200.20">
    <property type="match status" value="1"/>
</dbReference>
<evidence type="ECO:0000313" key="3">
    <source>
        <dbReference type="EMBL" id="TQJ14735.1"/>
    </source>
</evidence>
<organism evidence="3 4">
    <name type="scientific">Yimella lutea</name>
    <dbReference type="NCBI Taxonomy" id="587872"/>
    <lineage>
        <taxon>Bacteria</taxon>
        <taxon>Bacillati</taxon>
        <taxon>Actinomycetota</taxon>
        <taxon>Actinomycetes</taxon>
        <taxon>Micrococcales</taxon>
        <taxon>Dermacoccaceae</taxon>
        <taxon>Yimella</taxon>
    </lineage>
</organism>
<dbReference type="AlphaFoldDB" id="A0A542EHD3"/>
<sequence length="151" mass="16063">MNDQQYPGNGQPAGDATARFTVGGDAVVPAEFVGELRLSQSDQAMVDALRPGTALLIAMRGPNAGARFLLDDEEVGSGRHTDSDIFLDDVTVSRRHAVFRRGEHGYSVVDVGSLNGTYVNGDITDAAELRSGDEVQIGKFRFVYFGAPTGA</sequence>
<dbReference type="PANTHER" id="PTHR23308">
    <property type="entry name" value="NUCLEAR INHIBITOR OF PROTEIN PHOSPHATASE-1"/>
    <property type="match status" value="1"/>
</dbReference>
<comment type="caution">
    <text evidence="3">The sequence shown here is derived from an EMBL/GenBank/DDBJ whole genome shotgun (WGS) entry which is preliminary data.</text>
</comment>
<dbReference type="RefSeq" id="WP_129623859.1">
    <property type="nucleotide sequence ID" value="NZ_BAABCI010000024.1"/>
</dbReference>
<dbReference type="InterPro" id="IPR008984">
    <property type="entry name" value="SMAD_FHA_dom_sf"/>
</dbReference>
<dbReference type="InterPro" id="IPR050923">
    <property type="entry name" value="Cell_Proc_Reg/RNA_Proc"/>
</dbReference>
<dbReference type="SMART" id="SM00240">
    <property type="entry name" value="FHA"/>
    <property type="match status" value="1"/>
</dbReference>
<evidence type="ECO:0000313" key="4">
    <source>
        <dbReference type="Proteomes" id="UP000320806"/>
    </source>
</evidence>
<dbReference type="InterPro" id="IPR000253">
    <property type="entry name" value="FHA_dom"/>
</dbReference>
<protein>
    <submittedName>
        <fullName evidence="3">Type III secretion system (T3SS) inner membrane Yop/YscD-like protein</fullName>
    </submittedName>
</protein>
<gene>
    <name evidence="3" type="ORF">FB459_2237</name>
</gene>
<name>A0A542EHD3_9MICO</name>
<keyword evidence="4" id="KW-1185">Reference proteome</keyword>
<proteinExistence type="predicted"/>
<dbReference type="EMBL" id="VFMO01000001">
    <property type="protein sequence ID" value="TQJ14735.1"/>
    <property type="molecule type" value="Genomic_DNA"/>
</dbReference>
<keyword evidence="1" id="KW-0597">Phosphoprotein</keyword>
<evidence type="ECO:0000256" key="1">
    <source>
        <dbReference type="ARBA" id="ARBA00022553"/>
    </source>
</evidence>